<dbReference type="InterPro" id="IPR012341">
    <property type="entry name" value="6hp_glycosidase-like_sf"/>
</dbReference>
<dbReference type="InterPro" id="IPR008928">
    <property type="entry name" value="6-hairpin_glycosidase_sf"/>
</dbReference>
<evidence type="ECO:0000256" key="5">
    <source>
        <dbReference type="ARBA" id="ARBA00023180"/>
    </source>
</evidence>
<dbReference type="PIRSF" id="PIRSF001031">
    <property type="entry name" value="Glu-a-glcsd_SBD"/>
    <property type="match status" value="1"/>
</dbReference>
<comment type="caution">
    <text evidence="14">The sequence shown here is derived from an EMBL/GenBank/DDBJ whole genome shotgun (WGS) entry which is preliminary data.</text>
</comment>
<keyword evidence="7 9" id="KW-0326">Glycosidase</keyword>
<dbReference type="Proteomes" id="UP000308199">
    <property type="component" value="Unassembled WGS sequence"/>
</dbReference>
<sequence length="601" mass="64283">MRLFAVCLQFLGLANISTFSQSIDSYVATEGIIAKSGVLANIGSNGAKSQGALPGVVVASPSTTDPDYVFTWTRDSSLVFKMLVDQFATGIDPSLRGLIDEFVSAEATLQQTSNPSGSISTGGLGEPKYNVDLTAFTGPWGRPQRGEEDLILKKIVFFLLICPPKKDGPALRATALITYSNWLISNSNTTFVSSTLWPMIKLDLDYVSLNWNLTTFDLWEEIDSSSFFTSAVQHRALREGITLASTLGQSSSISSYATQADNILCFMQSFWHPAGSSSFMTGNTGGGRSGIDVNAALASIHTFDADAGCDAITFQPCSDKALLNLLTYVESFRDVFGLNSGLANNAALATGRYPEDVYMGGNPWYIATFAVAEQLYDALQVWSNEASLTVTSLSLPFFALFNSSVTPGIYASSSTTFTTLTTAIKSYADSYIALAAKYTPESGGLAEQYDRNNGTPLSAVDLTWSYASALTAFEARNGSNSQFASWGAKGLSVPATCVTEAGGDGQTVQVTFNVDAETVLGENIFLTGSADALSVWSTNDALLMSSANYPTWSITVGLPINTIVQYKYIRINDGSATWESDPNNQITIPASGILALTDTWR</sequence>
<dbReference type="SMART" id="SM01065">
    <property type="entry name" value="CBM_2"/>
    <property type="match status" value="1"/>
</dbReference>
<dbReference type="InterPro" id="IPR008291">
    <property type="entry name" value="Glucoamylase_SBD"/>
</dbReference>
<dbReference type="PANTHER" id="PTHR31616">
    <property type="entry name" value="TREHALASE"/>
    <property type="match status" value="1"/>
</dbReference>
<keyword evidence="5" id="KW-0325">Glycoprotein</keyword>
<gene>
    <name evidence="14" type="ORF">EW145_g3149</name>
</gene>
<organism evidence="14 15">
    <name type="scientific">Phellinidium pouzarii</name>
    <dbReference type="NCBI Taxonomy" id="167371"/>
    <lineage>
        <taxon>Eukaryota</taxon>
        <taxon>Fungi</taxon>
        <taxon>Dikarya</taxon>
        <taxon>Basidiomycota</taxon>
        <taxon>Agaricomycotina</taxon>
        <taxon>Agaricomycetes</taxon>
        <taxon>Hymenochaetales</taxon>
        <taxon>Hymenochaetaceae</taxon>
        <taxon>Phellinidium</taxon>
    </lineage>
</organism>
<comment type="similarity">
    <text evidence="2 9">Belongs to the glycosyl hydrolase 15 family.</text>
</comment>
<accession>A0A4S4L9Q9</accession>
<dbReference type="Pfam" id="PF00686">
    <property type="entry name" value="CBM_20"/>
    <property type="match status" value="1"/>
</dbReference>
<evidence type="ECO:0000256" key="1">
    <source>
        <dbReference type="ARBA" id="ARBA00001863"/>
    </source>
</evidence>
<dbReference type="OrthoDB" id="6123450at2759"/>
<dbReference type="PANTHER" id="PTHR31616:SF12">
    <property type="entry name" value="GLUCOAMYLASE"/>
    <property type="match status" value="1"/>
</dbReference>
<evidence type="ECO:0000256" key="4">
    <source>
        <dbReference type="ARBA" id="ARBA00022801"/>
    </source>
</evidence>
<keyword evidence="6 9" id="KW-0119">Carbohydrate metabolism</keyword>
<evidence type="ECO:0000256" key="8">
    <source>
        <dbReference type="ARBA" id="ARBA00023326"/>
    </source>
</evidence>
<dbReference type="GO" id="GO:0004339">
    <property type="term" value="F:glucan 1,4-alpha-glucosidase activity"/>
    <property type="evidence" value="ECO:0007669"/>
    <property type="project" value="UniProtKB-EC"/>
</dbReference>
<evidence type="ECO:0000256" key="6">
    <source>
        <dbReference type="ARBA" id="ARBA00023277"/>
    </source>
</evidence>
<feature type="active site" description="Proton donor" evidence="10">
    <location>
        <position position="220"/>
    </location>
</feature>
<evidence type="ECO:0000313" key="15">
    <source>
        <dbReference type="Proteomes" id="UP000308199"/>
    </source>
</evidence>
<dbReference type="Gene3D" id="1.50.10.10">
    <property type="match status" value="1"/>
</dbReference>
<dbReference type="InterPro" id="IPR000165">
    <property type="entry name" value="Glucoamylase"/>
</dbReference>
<dbReference type="Gene3D" id="2.60.40.10">
    <property type="entry name" value="Immunoglobulins"/>
    <property type="match status" value="1"/>
</dbReference>
<dbReference type="GO" id="GO:0000324">
    <property type="term" value="C:fungal-type vacuole"/>
    <property type="evidence" value="ECO:0007669"/>
    <property type="project" value="TreeGrafter"/>
</dbReference>
<name>A0A4S4L9Q9_9AGAM</name>
<evidence type="ECO:0000256" key="11">
    <source>
        <dbReference type="PIRSR" id="PIRSR001031-2"/>
    </source>
</evidence>
<dbReference type="GO" id="GO:0000272">
    <property type="term" value="P:polysaccharide catabolic process"/>
    <property type="evidence" value="ECO:0007669"/>
    <property type="project" value="UniProtKB-KW"/>
</dbReference>
<dbReference type="InterPro" id="IPR011613">
    <property type="entry name" value="GH15-like"/>
</dbReference>
<proteinExistence type="inferred from homology"/>
<evidence type="ECO:0000313" key="14">
    <source>
        <dbReference type="EMBL" id="THH07791.1"/>
    </source>
</evidence>
<dbReference type="GO" id="GO:2001070">
    <property type="term" value="F:starch binding"/>
    <property type="evidence" value="ECO:0007669"/>
    <property type="project" value="InterPro"/>
</dbReference>
<keyword evidence="4 9" id="KW-0378">Hydrolase</keyword>
<evidence type="ECO:0000256" key="12">
    <source>
        <dbReference type="SAM" id="SignalP"/>
    </source>
</evidence>
<dbReference type="Pfam" id="PF00723">
    <property type="entry name" value="Glyco_hydro_15"/>
    <property type="match status" value="2"/>
</dbReference>
<dbReference type="InterPro" id="IPR013784">
    <property type="entry name" value="Carb-bd-like_fold"/>
</dbReference>
<reference evidence="14 15" key="1">
    <citation type="submission" date="2019-02" db="EMBL/GenBank/DDBJ databases">
        <title>Genome sequencing of the rare red list fungi Phellinidium pouzarii.</title>
        <authorList>
            <person name="Buettner E."/>
            <person name="Kellner H."/>
        </authorList>
    </citation>
    <scope>NUCLEOTIDE SEQUENCE [LARGE SCALE GENOMIC DNA]</scope>
    <source>
        <strain evidence="14 15">DSM 108285</strain>
    </source>
</reference>
<feature type="signal peptide" evidence="12">
    <location>
        <begin position="1"/>
        <end position="22"/>
    </location>
</feature>
<feature type="domain" description="CBM20" evidence="13">
    <location>
        <begin position="502"/>
        <end position="601"/>
    </location>
</feature>
<evidence type="ECO:0000256" key="3">
    <source>
        <dbReference type="ARBA" id="ARBA00022729"/>
    </source>
</evidence>
<dbReference type="EMBL" id="SGPK01000127">
    <property type="protein sequence ID" value="THH07791.1"/>
    <property type="molecule type" value="Genomic_DNA"/>
</dbReference>
<evidence type="ECO:0000256" key="9">
    <source>
        <dbReference type="PIRNR" id="PIRNR001031"/>
    </source>
</evidence>
<evidence type="ECO:0000256" key="10">
    <source>
        <dbReference type="PIRSR" id="PIRSR001031-1"/>
    </source>
</evidence>
<keyword evidence="8 9" id="KW-0624">Polysaccharide degradation</keyword>
<dbReference type="InterPro" id="IPR013783">
    <property type="entry name" value="Ig-like_fold"/>
</dbReference>
<keyword evidence="15" id="KW-1185">Reference proteome</keyword>
<dbReference type="InterPro" id="IPR002044">
    <property type="entry name" value="CBM20"/>
</dbReference>
<dbReference type="FunFam" id="1.50.10.10:FF:000018">
    <property type="entry name" value="Glucoamylase"/>
    <property type="match status" value="1"/>
</dbReference>
<evidence type="ECO:0000256" key="2">
    <source>
        <dbReference type="ARBA" id="ARBA00006188"/>
    </source>
</evidence>
<dbReference type="CDD" id="cd05808">
    <property type="entry name" value="CBM20_alpha_amylase"/>
    <property type="match status" value="1"/>
</dbReference>
<dbReference type="PRINTS" id="PR00736">
    <property type="entry name" value="GLHYDRLASE15"/>
</dbReference>
<evidence type="ECO:0000256" key="7">
    <source>
        <dbReference type="ARBA" id="ARBA00023295"/>
    </source>
</evidence>
<protein>
    <recommendedName>
        <fullName evidence="9">Glucoamylase</fullName>
        <ecNumber evidence="9">3.2.1.3</ecNumber>
    </recommendedName>
    <alternativeName>
        <fullName evidence="9">1,4-alpha-D-glucan glucohydrolase</fullName>
    </alternativeName>
    <alternativeName>
        <fullName evidence="9">Glucan 1,4-alpha-glucosidase</fullName>
    </alternativeName>
</protein>
<dbReference type="AlphaFoldDB" id="A0A4S4L9Q9"/>
<feature type="active site" description="Proton acceptor" evidence="10">
    <location>
        <position position="217"/>
    </location>
</feature>
<evidence type="ECO:0000259" key="13">
    <source>
        <dbReference type="PROSITE" id="PS51166"/>
    </source>
</evidence>
<dbReference type="SUPFAM" id="SSF49452">
    <property type="entry name" value="Starch-binding domain-like"/>
    <property type="match status" value="1"/>
</dbReference>
<comment type="catalytic activity">
    <reaction evidence="1 9">
        <text>Hydrolysis of terminal (1-&gt;4)-linked alpha-D-glucose residues successively from non-reducing ends of the chains with release of beta-D-glucose.</text>
        <dbReference type="EC" id="3.2.1.3"/>
    </reaction>
</comment>
<dbReference type="PROSITE" id="PS51166">
    <property type="entry name" value="CBM20"/>
    <property type="match status" value="1"/>
</dbReference>
<keyword evidence="3 12" id="KW-0732">Signal</keyword>
<dbReference type="EC" id="3.2.1.3" evidence="9"/>
<dbReference type="SUPFAM" id="SSF48208">
    <property type="entry name" value="Six-hairpin glycosidases"/>
    <property type="match status" value="1"/>
</dbReference>
<feature type="binding site" evidence="11">
    <location>
        <position position="140"/>
    </location>
    <ligand>
        <name>substrate</name>
    </ligand>
</feature>
<feature type="chain" id="PRO_5020445629" description="Glucoamylase" evidence="12">
    <location>
        <begin position="23"/>
        <end position="601"/>
    </location>
</feature>